<keyword evidence="2" id="KW-0067">ATP-binding</keyword>
<dbReference type="PANTHER" id="PTHR33295">
    <property type="entry name" value="ATPASE"/>
    <property type="match status" value="1"/>
</dbReference>
<protein>
    <submittedName>
        <fullName evidence="2">ATP-binding protein</fullName>
    </submittedName>
</protein>
<evidence type="ECO:0000313" key="2">
    <source>
        <dbReference type="EMBL" id="MDC7227006.1"/>
    </source>
</evidence>
<dbReference type="InterPro" id="IPR027417">
    <property type="entry name" value="P-loop_NTPase"/>
</dbReference>
<feature type="domain" description="AAA+ ATPase" evidence="1">
    <location>
        <begin position="37"/>
        <end position="163"/>
    </location>
</feature>
<dbReference type="AlphaFoldDB" id="A0AAJ1IH25"/>
<proteinExistence type="predicted"/>
<organism evidence="2 3">
    <name type="scientific">Candidatus Thalassospirochaeta sargassi</name>
    <dbReference type="NCBI Taxonomy" id="3119039"/>
    <lineage>
        <taxon>Bacteria</taxon>
        <taxon>Pseudomonadati</taxon>
        <taxon>Spirochaetota</taxon>
        <taxon>Spirochaetia</taxon>
        <taxon>Spirochaetales</taxon>
        <taxon>Spirochaetaceae</taxon>
        <taxon>Candidatus Thalassospirochaeta</taxon>
    </lineage>
</organism>
<evidence type="ECO:0000313" key="3">
    <source>
        <dbReference type="Proteomes" id="UP001221217"/>
    </source>
</evidence>
<dbReference type="PANTHER" id="PTHR33295:SF18">
    <property type="entry name" value="AAA+ ATPASE DOMAIN-CONTAINING PROTEIN"/>
    <property type="match status" value="1"/>
</dbReference>
<dbReference type="InterPro" id="IPR041682">
    <property type="entry name" value="AAA_14"/>
</dbReference>
<keyword evidence="2" id="KW-0547">Nucleotide-binding</keyword>
<dbReference type="InterPro" id="IPR025420">
    <property type="entry name" value="DUF4143"/>
</dbReference>
<dbReference type="Gene3D" id="3.40.50.300">
    <property type="entry name" value="P-loop containing nucleotide triphosphate hydrolases"/>
    <property type="match status" value="1"/>
</dbReference>
<dbReference type="Pfam" id="PF13173">
    <property type="entry name" value="AAA_14"/>
    <property type="match status" value="1"/>
</dbReference>
<dbReference type="SMART" id="SM00382">
    <property type="entry name" value="AAA"/>
    <property type="match status" value="1"/>
</dbReference>
<dbReference type="GO" id="GO:0005524">
    <property type="term" value="F:ATP binding"/>
    <property type="evidence" value="ECO:0007669"/>
    <property type="project" value="UniProtKB-KW"/>
</dbReference>
<evidence type="ECO:0000259" key="1">
    <source>
        <dbReference type="SMART" id="SM00382"/>
    </source>
</evidence>
<dbReference type="SUPFAM" id="SSF52540">
    <property type="entry name" value="P-loop containing nucleoside triphosphate hydrolases"/>
    <property type="match status" value="1"/>
</dbReference>
<reference evidence="2 3" key="1">
    <citation type="submission" date="2022-12" db="EMBL/GenBank/DDBJ databases">
        <title>Metagenome assembled genome from gulf of manar.</title>
        <authorList>
            <person name="Kohli P."/>
            <person name="Pk S."/>
            <person name="Venkata Ramana C."/>
            <person name="Sasikala C."/>
        </authorList>
    </citation>
    <scope>NUCLEOTIDE SEQUENCE [LARGE SCALE GENOMIC DNA]</scope>
    <source>
        <strain evidence="2">JB008</strain>
    </source>
</reference>
<dbReference type="Pfam" id="PF13635">
    <property type="entry name" value="DUF4143"/>
    <property type="match status" value="1"/>
</dbReference>
<dbReference type="CDD" id="cd01983">
    <property type="entry name" value="SIMIBI"/>
    <property type="match status" value="1"/>
</dbReference>
<dbReference type="InterPro" id="IPR003593">
    <property type="entry name" value="AAA+_ATPase"/>
</dbReference>
<accession>A0AAJ1IH25</accession>
<gene>
    <name evidence="2" type="ORF">PQJ61_09605</name>
</gene>
<comment type="caution">
    <text evidence="2">The sequence shown here is derived from an EMBL/GenBank/DDBJ whole genome shotgun (WGS) entry which is preliminary data.</text>
</comment>
<name>A0AAJ1IH25_9SPIO</name>
<dbReference type="EMBL" id="JAQQAL010000022">
    <property type="protein sequence ID" value="MDC7227006.1"/>
    <property type="molecule type" value="Genomic_DNA"/>
</dbReference>
<sequence>MEELLYQYNPWWSDEFDVEDLIIRTNYFNKLKRNVENKSIIFLTGLRRVGKTTLMKLLIQDLIESGIETKNIFYISLDDYVLIDKPLRDILTEYRKIHKLSMKDKVYIFFDEITYSKDYHQQLKNIYDTQNTKVFATSSSSSLLKDKKAFLTGRAITYEVKPLDFNEYLKFKNIKVKKSEGYLLETYFKDYMREGGMPENVLNPSREYLMNLIDDIIQKDITAYNGLRNHQIVRDYYTLLMERSGKQLSINKIGNILKLSVDTARRYLGYFEETYLIHLLSRYGKTNEKLLSAKKIYACDLGIKHLFIGERDLGSYLENYIYLKMRNNKDLFYLYENGNEIDFITRDGILIESKYFSEMNEKQKKLFEETEATAKYVIDNIKKLEILEEFET</sequence>
<dbReference type="Proteomes" id="UP001221217">
    <property type="component" value="Unassembled WGS sequence"/>
</dbReference>